<name>A0A3S0H7G0_9BACT</name>
<evidence type="ECO:0000256" key="1">
    <source>
        <dbReference type="SAM" id="MobiDB-lite"/>
    </source>
</evidence>
<comment type="caution">
    <text evidence="2">The sequence shown here is derived from an EMBL/GenBank/DDBJ whole genome shotgun (WGS) entry which is preliminary data.</text>
</comment>
<reference evidence="2 3" key="1">
    <citation type="submission" date="2018-12" db="EMBL/GenBank/DDBJ databases">
        <title>Hymenobacter gummosus sp. nov., isolated from a spring.</title>
        <authorList>
            <person name="Nie L."/>
        </authorList>
    </citation>
    <scope>NUCLEOTIDE SEQUENCE [LARGE SCALE GENOMIC DNA]</scope>
    <source>
        <strain evidence="2 3">KCTC 52166</strain>
    </source>
</reference>
<sequence>MHPSISIPHPCHVGAEQLTPTAAGWHCAACQTPVIDFSRLSEADILAYLATPGRGSVCALVSTGPPPVPARSRRPRWLAVLLAVLGLRAAAAPAPPHDATTPPAGPAPTQARPAEAGQPSVLVRGQVLDDSLNVPVAGAWVFVAGTVYGAVADEQGRFELPIPLSRPEVRSGRVQLEVRAGYFSFVPQRLTVPLPPGAAPAALTVRLQSVPGRGHLKGKVKVQEPPRRF</sequence>
<proteinExistence type="predicted"/>
<organism evidence="2 3">
    <name type="scientific">Hymenobacter gummosus</name>
    <dbReference type="NCBI Taxonomy" id="1776032"/>
    <lineage>
        <taxon>Bacteria</taxon>
        <taxon>Pseudomonadati</taxon>
        <taxon>Bacteroidota</taxon>
        <taxon>Cytophagia</taxon>
        <taxon>Cytophagales</taxon>
        <taxon>Hymenobacteraceae</taxon>
        <taxon>Hymenobacter</taxon>
    </lineage>
</organism>
<dbReference type="SUPFAM" id="SSF49464">
    <property type="entry name" value="Carboxypeptidase regulatory domain-like"/>
    <property type="match status" value="1"/>
</dbReference>
<dbReference type="Gene3D" id="2.60.40.1120">
    <property type="entry name" value="Carboxypeptidase-like, regulatory domain"/>
    <property type="match status" value="1"/>
</dbReference>
<feature type="region of interest" description="Disordered" evidence="1">
    <location>
        <begin position="93"/>
        <end position="116"/>
    </location>
</feature>
<feature type="compositionally biased region" description="Low complexity" evidence="1">
    <location>
        <begin position="93"/>
        <end position="114"/>
    </location>
</feature>
<gene>
    <name evidence="2" type="ORF">EJV47_19190</name>
</gene>
<dbReference type="OrthoDB" id="7432683at2"/>
<dbReference type="AlphaFoldDB" id="A0A3S0H7G0"/>
<evidence type="ECO:0000313" key="3">
    <source>
        <dbReference type="Proteomes" id="UP000282184"/>
    </source>
</evidence>
<dbReference type="InterPro" id="IPR008969">
    <property type="entry name" value="CarboxyPept-like_regulatory"/>
</dbReference>
<dbReference type="EMBL" id="RXOF01000012">
    <property type="protein sequence ID" value="RTQ47543.1"/>
    <property type="molecule type" value="Genomic_DNA"/>
</dbReference>
<protein>
    <recommendedName>
        <fullName evidence="4">Carboxypeptidase-like regulatory domain-containing protein</fullName>
    </recommendedName>
</protein>
<evidence type="ECO:0000313" key="2">
    <source>
        <dbReference type="EMBL" id="RTQ47543.1"/>
    </source>
</evidence>
<evidence type="ECO:0008006" key="4">
    <source>
        <dbReference type="Google" id="ProtNLM"/>
    </source>
</evidence>
<dbReference type="RefSeq" id="WP_126694794.1">
    <property type="nucleotide sequence ID" value="NZ_RXOF01000012.1"/>
</dbReference>
<accession>A0A3S0H7G0</accession>
<keyword evidence="3" id="KW-1185">Reference proteome</keyword>
<dbReference type="Proteomes" id="UP000282184">
    <property type="component" value="Unassembled WGS sequence"/>
</dbReference>